<dbReference type="AlphaFoldDB" id="X0PXK6"/>
<proteinExistence type="predicted"/>
<dbReference type="Proteomes" id="UP000019491">
    <property type="component" value="Unassembled WGS sequence"/>
</dbReference>
<comment type="caution">
    <text evidence="1">The sequence shown here is derived from an EMBL/GenBank/DDBJ whole genome shotgun (WGS) entry which is preliminary data.</text>
</comment>
<gene>
    <name evidence="1" type="ORF">RW1_049_00270</name>
</gene>
<organism evidence="1 2">
    <name type="scientific">Rhodococcus wratislaviensis NBRC 100605</name>
    <dbReference type="NCBI Taxonomy" id="1219028"/>
    <lineage>
        <taxon>Bacteria</taxon>
        <taxon>Bacillati</taxon>
        <taxon>Actinomycetota</taxon>
        <taxon>Actinomycetes</taxon>
        <taxon>Mycobacteriales</taxon>
        <taxon>Nocardiaceae</taxon>
        <taxon>Rhodococcus</taxon>
    </lineage>
</organism>
<protein>
    <submittedName>
        <fullName evidence="1">Uncharacterized protein</fullName>
    </submittedName>
</protein>
<evidence type="ECO:0000313" key="2">
    <source>
        <dbReference type="Proteomes" id="UP000019491"/>
    </source>
</evidence>
<reference evidence="1 2" key="1">
    <citation type="submission" date="2014-02" db="EMBL/GenBank/DDBJ databases">
        <title>Whole genome shotgun sequence of Rhodococcus wratislaviensis NBRC 100605.</title>
        <authorList>
            <person name="Hosoyama A."/>
            <person name="Tsuchikane K."/>
            <person name="Yoshida I."/>
            <person name="Ohji S."/>
            <person name="Ichikawa N."/>
            <person name="Yamazoe A."/>
            <person name="Fujita N."/>
        </authorList>
    </citation>
    <scope>NUCLEOTIDE SEQUENCE [LARGE SCALE GENOMIC DNA]</scope>
    <source>
        <strain evidence="1 2">NBRC 100605</strain>
    </source>
</reference>
<evidence type="ECO:0000313" key="1">
    <source>
        <dbReference type="EMBL" id="GAF48118.1"/>
    </source>
</evidence>
<dbReference type="EMBL" id="BAWF01000049">
    <property type="protein sequence ID" value="GAF48118.1"/>
    <property type="molecule type" value="Genomic_DNA"/>
</dbReference>
<accession>X0PXK6</accession>
<name>X0PXK6_RHOWR</name>
<sequence length="112" mass="12669">MPVRRWPARLTQSRYRISSGKDILTPITQCYSGFVDITEAFRSAAADVATPLLKPSGTFRPHRTEDCQVRHLAPTMSCRAAKLRHEFERGAQRNEFARGQPDPFRIRGLGLA</sequence>
<keyword evidence="2" id="KW-1185">Reference proteome</keyword>